<dbReference type="InterPro" id="IPR010131">
    <property type="entry name" value="MdtP/NodT-like"/>
</dbReference>
<dbReference type="PROSITE" id="PS51257">
    <property type="entry name" value="PROKAR_LIPOPROTEIN"/>
    <property type="match status" value="1"/>
</dbReference>
<organism evidence="3 4">
    <name type="scientific">Chromobacterium violaceum</name>
    <dbReference type="NCBI Taxonomy" id="536"/>
    <lineage>
        <taxon>Bacteria</taxon>
        <taxon>Pseudomonadati</taxon>
        <taxon>Pseudomonadota</taxon>
        <taxon>Betaproteobacteria</taxon>
        <taxon>Neisseriales</taxon>
        <taxon>Chromobacteriaceae</taxon>
        <taxon>Chromobacterium</taxon>
    </lineage>
</organism>
<evidence type="ECO:0000256" key="1">
    <source>
        <dbReference type="ARBA" id="ARBA00007613"/>
    </source>
</evidence>
<evidence type="ECO:0000313" key="3">
    <source>
        <dbReference type="EMBL" id="OVE46477.1"/>
    </source>
</evidence>
<reference evidence="3 4" key="1">
    <citation type="submission" date="2017-05" db="EMBL/GenBank/DDBJ databases">
        <title>Chromobacterium violaceum GHPS1 isolated from Hydrocarbon polluted soil in French Guiana display an awesome secondary metabolite arsenal and a battery of drug and heavy-metal-resistance and detoxification of xenobiotics proteins.</title>
        <authorList>
            <person name="Belbahri L."/>
        </authorList>
    </citation>
    <scope>NUCLEOTIDE SEQUENCE [LARGE SCALE GENOMIC DNA]</scope>
    <source>
        <strain evidence="3 4">GHPS1</strain>
    </source>
</reference>
<keyword evidence="4" id="KW-1185">Reference proteome</keyword>
<keyword evidence="2" id="KW-0732">Signal</keyword>
<keyword evidence="2" id="KW-1134">Transmembrane beta strand</keyword>
<evidence type="ECO:0000256" key="2">
    <source>
        <dbReference type="RuleBase" id="RU362097"/>
    </source>
</evidence>
<dbReference type="RefSeq" id="WP_087698566.1">
    <property type="nucleotide sequence ID" value="NZ_NHOO01000018.1"/>
</dbReference>
<evidence type="ECO:0000313" key="4">
    <source>
        <dbReference type="Proteomes" id="UP000196342"/>
    </source>
</evidence>
<keyword evidence="2" id="KW-0812">Transmembrane</keyword>
<dbReference type="Gene3D" id="2.20.200.10">
    <property type="entry name" value="Outer membrane efflux proteins (OEP)"/>
    <property type="match status" value="1"/>
</dbReference>
<dbReference type="AlphaFoldDB" id="A0A202B4H5"/>
<dbReference type="Pfam" id="PF02321">
    <property type="entry name" value="OEP"/>
    <property type="match status" value="2"/>
</dbReference>
<dbReference type="EMBL" id="NHOO01000018">
    <property type="protein sequence ID" value="OVE46477.1"/>
    <property type="molecule type" value="Genomic_DNA"/>
</dbReference>
<gene>
    <name evidence="3" type="ORF">CBW21_18690</name>
</gene>
<sequence length="476" mass="50492">MRALPLLLAAALSGCAAVGPDYRPPASELPAQWKSDAGWLPAAPADTLPKRDWWRMFGDEDLNRLEADALASSPTLQLALARLDQAQAQSRIRGAAALPAASLGAAASRSRVSADRPLSSYGASNASTVQSDLKPMLSVSYEIDWLGRVRRDIESARAGAEQAAADRANVELLLTAQLASAYLQLRQEDEEIRLLDDILDAQQRVLELTRIRHLAGLASAGDEAQQAATVAASRAQRELLLNQRRANEDLLATLSGAPTPSFRLASGSLPAALPALPSGAPSDLLQRRPDIASAERAMAAANAQIGVAKAAYFPQLTLTPAYLGSESTGLAQLFSTPALIWGVGLQATQTLFDNGKARAGVDYAAAGYRAALAAYRQTVLQALQEAQDALGSLHGLDQARRQQDEAARNQDKAYAVIQLRYREGLDSALTLASARQSQLAAQRTLAQLRGAQLAASVSLLKALGGGWQAPFPRQPF</sequence>
<feature type="chain" id="PRO_5011828764" description="RND transporter" evidence="2">
    <location>
        <begin position="17"/>
        <end position="476"/>
    </location>
</feature>
<dbReference type="InterPro" id="IPR003423">
    <property type="entry name" value="OMP_efflux"/>
</dbReference>
<dbReference type="Gene3D" id="1.20.1600.10">
    <property type="entry name" value="Outer membrane efflux proteins (OEP)"/>
    <property type="match status" value="1"/>
</dbReference>
<comment type="similarity">
    <text evidence="1 2">Belongs to the outer membrane factor (OMF) (TC 1.B.17) family.</text>
</comment>
<dbReference type="GO" id="GO:0005886">
    <property type="term" value="C:plasma membrane"/>
    <property type="evidence" value="ECO:0007669"/>
    <property type="project" value="UniProtKB-SubCell"/>
</dbReference>
<name>A0A202B4H5_CHRVL</name>
<dbReference type="GO" id="GO:0015562">
    <property type="term" value="F:efflux transmembrane transporter activity"/>
    <property type="evidence" value="ECO:0007669"/>
    <property type="project" value="InterPro"/>
</dbReference>
<protein>
    <recommendedName>
        <fullName evidence="5">RND transporter</fullName>
    </recommendedName>
</protein>
<keyword evidence="2" id="KW-0449">Lipoprotein</keyword>
<dbReference type="PANTHER" id="PTHR30203">
    <property type="entry name" value="OUTER MEMBRANE CATION EFFLUX PROTEIN"/>
    <property type="match status" value="1"/>
</dbReference>
<accession>A0A202B4H5</accession>
<comment type="caution">
    <text evidence="3">The sequence shown here is derived from an EMBL/GenBank/DDBJ whole genome shotgun (WGS) entry which is preliminary data.</text>
</comment>
<keyword evidence="2" id="KW-0472">Membrane</keyword>
<proteinExistence type="inferred from homology"/>
<keyword evidence="2" id="KW-0564">Palmitate</keyword>
<comment type="subcellular location">
    <subcellularLocation>
        <location evidence="2">Cell membrane</location>
        <topology evidence="2">Lipid-anchor</topology>
    </subcellularLocation>
</comment>
<feature type="signal peptide" evidence="2">
    <location>
        <begin position="1"/>
        <end position="16"/>
    </location>
</feature>
<dbReference type="NCBIfam" id="TIGR01845">
    <property type="entry name" value="outer_NodT"/>
    <property type="match status" value="1"/>
</dbReference>
<dbReference type="SUPFAM" id="SSF56954">
    <property type="entry name" value="Outer membrane efflux proteins (OEP)"/>
    <property type="match status" value="1"/>
</dbReference>
<dbReference type="Proteomes" id="UP000196342">
    <property type="component" value="Unassembled WGS sequence"/>
</dbReference>
<evidence type="ECO:0008006" key="5">
    <source>
        <dbReference type="Google" id="ProtNLM"/>
    </source>
</evidence>
<dbReference type="PANTHER" id="PTHR30203:SF33">
    <property type="entry name" value="BLR4455 PROTEIN"/>
    <property type="match status" value="1"/>
</dbReference>